<dbReference type="Pfam" id="PF10321">
    <property type="entry name" value="7TM_GPCR_Srt"/>
    <property type="match status" value="1"/>
</dbReference>
<organism evidence="2 4">
    <name type="scientific">Heterodera trifolii</name>
    <dbReference type="NCBI Taxonomy" id="157864"/>
    <lineage>
        <taxon>Eukaryota</taxon>
        <taxon>Metazoa</taxon>
        <taxon>Ecdysozoa</taxon>
        <taxon>Nematoda</taxon>
        <taxon>Chromadorea</taxon>
        <taxon>Rhabditida</taxon>
        <taxon>Tylenchina</taxon>
        <taxon>Tylenchomorpha</taxon>
        <taxon>Tylenchoidea</taxon>
        <taxon>Heteroderidae</taxon>
        <taxon>Heteroderinae</taxon>
        <taxon>Heterodera</taxon>
    </lineage>
</organism>
<feature type="transmembrane region" description="Helical" evidence="1">
    <location>
        <begin position="32"/>
        <end position="57"/>
    </location>
</feature>
<protein>
    <submittedName>
        <fullName evidence="2">Uncharacterized protein</fullName>
    </submittedName>
</protein>
<evidence type="ECO:0000313" key="4">
    <source>
        <dbReference type="Proteomes" id="UP001620626"/>
    </source>
</evidence>
<keyword evidence="1" id="KW-1133">Transmembrane helix</keyword>
<dbReference type="AlphaFoldDB" id="A0ABD2MD20"/>
<gene>
    <name evidence="2" type="ORF">niasHT_000956</name>
    <name evidence="3" type="ORF">niasHT_000961</name>
</gene>
<comment type="caution">
    <text evidence="2">The sequence shown here is derived from an EMBL/GenBank/DDBJ whole genome shotgun (WGS) entry which is preliminary data.</text>
</comment>
<proteinExistence type="predicted"/>
<name>A0ABD2MD20_9BILA</name>
<dbReference type="InterPro" id="IPR019425">
    <property type="entry name" value="7TM_GPCR_serpentine_rcpt_Srt"/>
</dbReference>
<evidence type="ECO:0000313" key="2">
    <source>
        <dbReference type="EMBL" id="KAL3125366.1"/>
    </source>
</evidence>
<evidence type="ECO:0000256" key="1">
    <source>
        <dbReference type="SAM" id="Phobius"/>
    </source>
</evidence>
<dbReference type="Proteomes" id="UP001620626">
    <property type="component" value="Unassembled WGS sequence"/>
</dbReference>
<accession>A0ABD2MD20</accession>
<keyword evidence="1" id="KW-0812">Transmembrane</keyword>
<keyword evidence="4" id="KW-1185">Reference proteome</keyword>
<sequence>MQNLFVHERFDHLYNCSFYDYESVPREKRKNVLVGTILLLLYGIFEILYIPCLLVFARKENLRESCYKLMLFMGILSMVNIHSSGLVIGIYAVRGDVFCDRPLGLRQLGPHDWAPTLIEYVKSFRMIPTMLNLDAIEKSYHGKACWGPNVWGPNVRAQTWGPKS</sequence>
<keyword evidence="1" id="KW-0472">Membrane</keyword>
<reference evidence="2 4" key="1">
    <citation type="submission" date="2024-10" db="EMBL/GenBank/DDBJ databases">
        <authorList>
            <person name="Kim D."/>
        </authorList>
    </citation>
    <scope>NUCLEOTIDE SEQUENCE [LARGE SCALE GENOMIC DNA]</scope>
    <source>
        <strain evidence="2">BH-2024</strain>
    </source>
</reference>
<dbReference type="PANTHER" id="PTHR23021">
    <property type="entry name" value="SERPENTINE RECEPTOR, CLASS T"/>
    <property type="match status" value="1"/>
</dbReference>
<feature type="transmembrane region" description="Helical" evidence="1">
    <location>
        <begin position="69"/>
        <end position="93"/>
    </location>
</feature>
<dbReference type="EMBL" id="JBICBT010000033">
    <property type="protein sequence ID" value="KAL3125366.1"/>
    <property type="molecule type" value="Genomic_DNA"/>
</dbReference>
<evidence type="ECO:0000313" key="3">
    <source>
        <dbReference type="EMBL" id="KAL3125371.1"/>
    </source>
</evidence>
<dbReference type="EMBL" id="JBICBT010000033">
    <property type="protein sequence ID" value="KAL3125371.1"/>
    <property type="molecule type" value="Genomic_DNA"/>
</dbReference>